<dbReference type="AlphaFoldDB" id="A0A813SNZ7"/>
<feature type="region of interest" description="Disordered" evidence="10">
    <location>
        <begin position="312"/>
        <end position="331"/>
    </location>
</feature>
<dbReference type="InterPro" id="IPR000276">
    <property type="entry name" value="GPCR_Rhodpsn"/>
</dbReference>
<dbReference type="GO" id="GO:0045202">
    <property type="term" value="C:synapse"/>
    <property type="evidence" value="ECO:0007669"/>
    <property type="project" value="GOC"/>
</dbReference>
<evidence type="ECO:0000256" key="11">
    <source>
        <dbReference type="SAM" id="Phobius"/>
    </source>
</evidence>
<dbReference type="PROSITE" id="PS50262">
    <property type="entry name" value="G_PROTEIN_RECEP_F1_2"/>
    <property type="match status" value="1"/>
</dbReference>
<evidence type="ECO:0000256" key="1">
    <source>
        <dbReference type="ARBA" id="ARBA00004651"/>
    </source>
</evidence>
<feature type="transmembrane region" description="Helical" evidence="11">
    <location>
        <begin position="508"/>
        <end position="531"/>
    </location>
</feature>
<dbReference type="OrthoDB" id="10071887at2759"/>
<feature type="transmembrane region" description="Helical" evidence="11">
    <location>
        <begin position="100"/>
        <end position="121"/>
    </location>
</feature>
<name>A0A813SNZ7_9BILA</name>
<comment type="caution">
    <text evidence="13">The sequence shown here is derived from an EMBL/GenBank/DDBJ whole genome shotgun (WGS) entry which is preliminary data.</text>
</comment>
<evidence type="ECO:0000256" key="9">
    <source>
        <dbReference type="RuleBase" id="RU000688"/>
    </source>
</evidence>
<evidence type="ECO:0000256" key="5">
    <source>
        <dbReference type="ARBA" id="ARBA00023040"/>
    </source>
</evidence>
<dbReference type="EMBL" id="CAJNOM010000015">
    <property type="protein sequence ID" value="CAF0798599.1"/>
    <property type="molecule type" value="Genomic_DNA"/>
</dbReference>
<evidence type="ECO:0000256" key="3">
    <source>
        <dbReference type="ARBA" id="ARBA00022692"/>
    </source>
</evidence>
<evidence type="ECO:0000313" key="13">
    <source>
        <dbReference type="EMBL" id="CAF0798599.1"/>
    </source>
</evidence>
<dbReference type="GO" id="GO:0071880">
    <property type="term" value="P:adenylate cyclase-activating adrenergic receptor signaling pathway"/>
    <property type="evidence" value="ECO:0007669"/>
    <property type="project" value="TreeGrafter"/>
</dbReference>
<dbReference type="PRINTS" id="PR00237">
    <property type="entry name" value="GPCRRHODOPSN"/>
</dbReference>
<reference evidence="13" key="1">
    <citation type="submission" date="2021-02" db="EMBL/GenBank/DDBJ databases">
        <authorList>
            <person name="Nowell W R."/>
        </authorList>
    </citation>
    <scope>NUCLEOTIDE SEQUENCE</scope>
</reference>
<dbReference type="PANTHER" id="PTHR24248:SF204">
    <property type="entry name" value="HISTAMINE H1 RECEPTOR"/>
    <property type="match status" value="1"/>
</dbReference>
<dbReference type="Pfam" id="PF00001">
    <property type="entry name" value="7tm_1"/>
    <property type="match status" value="1"/>
</dbReference>
<evidence type="ECO:0000313" key="14">
    <source>
        <dbReference type="Proteomes" id="UP000663832"/>
    </source>
</evidence>
<feature type="region of interest" description="Disordered" evidence="10">
    <location>
        <begin position="443"/>
        <end position="465"/>
    </location>
</feature>
<keyword evidence="2" id="KW-1003">Cell membrane</keyword>
<sequence length="602" mass="68743">MNDTLQNSSTNSNTSTIFVDKLVQKIILGCILSSVSVLTVCGNILVLHAIRTEKYLRTVSNLFILSLTFADLAVGLFVMPLNAANIIAGRWPFSSLLCKLWLSIDYVASTASIFNLVLLSLDRYWAVVYPLRYLQKRTRRRATIFILIVWFISFLWAPAIIFWSYIAPKHSDIIKPNECDTSFRSNKTFKTLTALVNFYFPLLTMILISCRIMVAIRSRSKMELGRRLSSATQRQMKYDHAHTNSSTRNENETNHVKTEYTDEQTLSPVIVPNPLDLSISNSNTNNIIPLIEPGQCFCSTCQNFNGSDTESLWERQRKPLKRSSSSSQERYSYTQIKPRSMIFTSIVDSKDGSKYKNHVSSSKTFDYANTIKNLVNVSNKKKCLIKINSSEQSEKKLPHIKKKKSLERTLSISSNSSSDAYAETMFMNRKETQHELKNITRQRSSTFNHSPPTNPHLKVPTPQAKHSITTVTSEPSANRKTKMNFFNTLINPSRSSSLQKELKAARQLGMLVGVFTITWLPYFILFLVVAWCNDCISDTVFTASIWLGYINSTINPLIYPLCNIHFRRAFQKICYCQHAKTKLPNLNALRELHALHAMSRRR</sequence>
<evidence type="ECO:0000256" key="6">
    <source>
        <dbReference type="ARBA" id="ARBA00023136"/>
    </source>
</evidence>
<dbReference type="Gene3D" id="1.20.1070.10">
    <property type="entry name" value="Rhodopsin 7-helix transmembrane proteins"/>
    <property type="match status" value="2"/>
</dbReference>
<dbReference type="Proteomes" id="UP000663832">
    <property type="component" value="Unassembled WGS sequence"/>
</dbReference>
<dbReference type="PROSITE" id="PS00237">
    <property type="entry name" value="G_PROTEIN_RECEP_F1_1"/>
    <property type="match status" value="1"/>
</dbReference>
<keyword evidence="4 11" id="KW-1133">Transmembrane helix</keyword>
<dbReference type="GO" id="GO:0043410">
    <property type="term" value="P:positive regulation of MAPK cascade"/>
    <property type="evidence" value="ECO:0007669"/>
    <property type="project" value="TreeGrafter"/>
</dbReference>
<evidence type="ECO:0000256" key="8">
    <source>
        <dbReference type="ARBA" id="ARBA00023224"/>
    </source>
</evidence>
<dbReference type="InterPro" id="IPR017452">
    <property type="entry name" value="GPCR_Rhodpsn_7TM"/>
</dbReference>
<feature type="transmembrane region" description="Helical" evidence="11">
    <location>
        <begin position="142"/>
        <end position="166"/>
    </location>
</feature>
<feature type="compositionally biased region" description="Basic and acidic residues" evidence="10">
    <location>
        <begin position="249"/>
        <end position="260"/>
    </location>
</feature>
<keyword evidence="14" id="KW-1185">Reference proteome</keyword>
<dbReference type="PANTHER" id="PTHR24248">
    <property type="entry name" value="ADRENERGIC RECEPTOR-RELATED G-PROTEIN COUPLED RECEPTOR"/>
    <property type="match status" value="1"/>
</dbReference>
<evidence type="ECO:0000256" key="7">
    <source>
        <dbReference type="ARBA" id="ARBA00023170"/>
    </source>
</evidence>
<protein>
    <recommendedName>
        <fullName evidence="12">G-protein coupled receptors family 1 profile domain-containing protein</fullName>
    </recommendedName>
</protein>
<feature type="transmembrane region" description="Helical" evidence="11">
    <location>
        <begin position="26"/>
        <end position="50"/>
    </location>
</feature>
<comment type="similarity">
    <text evidence="9">Belongs to the G-protein coupled receptor 1 family.</text>
</comment>
<keyword evidence="6 11" id="KW-0472">Membrane</keyword>
<organism evidence="13 14">
    <name type="scientific">Adineta steineri</name>
    <dbReference type="NCBI Taxonomy" id="433720"/>
    <lineage>
        <taxon>Eukaryota</taxon>
        <taxon>Metazoa</taxon>
        <taxon>Spiralia</taxon>
        <taxon>Gnathifera</taxon>
        <taxon>Rotifera</taxon>
        <taxon>Eurotatoria</taxon>
        <taxon>Bdelloidea</taxon>
        <taxon>Adinetida</taxon>
        <taxon>Adinetidae</taxon>
        <taxon>Adineta</taxon>
    </lineage>
</organism>
<dbReference type="SMART" id="SM01381">
    <property type="entry name" value="7TM_GPCR_Srsx"/>
    <property type="match status" value="1"/>
</dbReference>
<dbReference type="GO" id="GO:0016907">
    <property type="term" value="F:G protein-coupled acetylcholine receptor activity"/>
    <property type="evidence" value="ECO:0007669"/>
    <property type="project" value="InterPro"/>
</dbReference>
<evidence type="ECO:0000256" key="4">
    <source>
        <dbReference type="ARBA" id="ARBA00022989"/>
    </source>
</evidence>
<comment type="subcellular location">
    <subcellularLocation>
        <location evidence="1">Cell membrane</location>
        <topology evidence="1">Multi-pass membrane protein</topology>
    </subcellularLocation>
</comment>
<feature type="domain" description="G-protein coupled receptors family 1 profile" evidence="12">
    <location>
        <begin position="42"/>
        <end position="559"/>
    </location>
</feature>
<keyword evidence="7 9" id="KW-0675">Receptor</keyword>
<accession>A0A813SNZ7</accession>
<dbReference type="InterPro" id="IPR000995">
    <property type="entry name" value="Musac_Ach_rcpt"/>
</dbReference>
<feature type="region of interest" description="Disordered" evidence="10">
    <location>
        <begin position="228"/>
        <end position="263"/>
    </location>
</feature>
<keyword evidence="5 9" id="KW-0297">G-protein coupled receptor</keyword>
<evidence type="ECO:0000259" key="12">
    <source>
        <dbReference type="PROSITE" id="PS50262"/>
    </source>
</evidence>
<evidence type="ECO:0000256" key="2">
    <source>
        <dbReference type="ARBA" id="ARBA00022475"/>
    </source>
</evidence>
<dbReference type="SUPFAM" id="SSF81321">
    <property type="entry name" value="Family A G protein-coupled receptor-like"/>
    <property type="match status" value="1"/>
</dbReference>
<keyword evidence="3 9" id="KW-0812">Transmembrane</keyword>
<gene>
    <name evidence="13" type="ORF">QVE165_LOCUS4093</name>
</gene>
<dbReference type="PRINTS" id="PR00243">
    <property type="entry name" value="MUSCARINICR"/>
</dbReference>
<dbReference type="GO" id="GO:0005886">
    <property type="term" value="C:plasma membrane"/>
    <property type="evidence" value="ECO:0007669"/>
    <property type="project" value="UniProtKB-SubCell"/>
</dbReference>
<keyword evidence="8 9" id="KW-0807">Transducer</keyword>
<feature type="transmembrane region" description="Helical" evidence="11">
    <location>
        <begin position="543"/>
        <end position="562"/>
    </location>
</feature>
<evidence type="ECO:0000256" key="10">
    <source>
        <dbReference type="SAM" id="MobiDB-lite"/>
    </source>
</evidence>
<feature type="transmembrane region" description="Helical" evidence="11">
    <location>
        <begin position="62"/>
        <end position="88"/>
    </location>
</feature>
<feature type="transmembrane region" description="Helical" evidence="11">
    <location>
        <begin position="198"/>
        <end position="216"/>
    </location>
</feature>
<proteinExistence type="inferred from homology"/>